<keyword evidence="3" id="KW-1185">Reference proteome</keyword>
<dbReference type="NCBIfam" id="TIGR04104">
    <property type="entry name" value="cxxc_20_cxxc"/>
    <property type="match status" value="1"/>
</dbReference>
<dbReference type="AlphaFoldDB" id="A0A1M6QCD8"/>
<evidence type="ECO:0000256" key="1">
    <source>
        <dbReference type="SAM" id="Phobius"/>
    </source>
</evidence>
<dbReference type="RefSeq" id="WP_072911328.1">
    <property type="nucleotide sequence ID" value="NZ_FRAR01000008.1"/>
</dbReference>
<dbReference type="EMBL" id="FRAR01000008">
    <property type="protein sequence ID" value="SHK17747.1"/>
    <property type="molecule type" value="Genomic_DNA"/>
</dbReference>
<dbReference type="STRING" id="1121421.SAMN02745123_00955"/>
<dbReference type="OrthoDB" id="2970506at2"/>
<sequence>MMLEKCKCSYQFTYGKILKSILSCYSPIECPNCKTNYKIAIYSRSVGMGFFAFWFVRDLRKNSELSECILWLILFGLLFASFLIIPFIATLKECPSKNLPENKN</sequence>
<proteinExistence type="predicted"/>
<organism evidence="2 3">
    <name type="scientific">Desulforamulus aeronauticus DSM 10349</name>
    <dbReference type="NCBI Taxonomy" id="1121421"/>
    <lineage>
        <taxon>Bacteria</taxon>
        <taxon>Bacillati</taxon>
        <taxon>Bacillota</taxon>
        <taxon>Clostridia</taxon>
        <taxon>Eubacteriales</taxon>
        <taxon>Peptococcaceae</taxon>
        <taxon>Desulforamulus</taxon>
    </lineage>
</organism>
<reference evidence="3" key="1">
    <citation type="submission" date="2016-11" db="EMBL/GenBank/DDBJ databases">
        <authorList>
            <person name="Varghese N."/>
            <person name="Submissions S."/>
        </authorList>
    </citation>
    <scope>NUCLEOTIDE SEQUENCE [LARGE SCALE GENOMIC DNA]</scope>
    <source>
        <strain evidence="3">DSM 10349</strain>
    </source>
</reference>
<dbReference type="Proteomes" id="UP000183997">
    <property type="component" value="Unassembled WGS sequence"/>
</dbReference>
<dbReference type="InterPro" id="IPR026369">
    <property type="entry name" value="CxxC_20_CxxC"/>
</dbReference>
<keyword evidence="1" id="KW-0472">Membrane</keyword>
<accession>A0A1M6QCD8</accession>
<keyword evidence="1" id="KW-1133">Transmembrane helix</keyword>
<feature type="transmembrane region" description="Helical" evidence="1">
    <location>
        <begin position="68"/>
        <end position="89"/>
    </location>
</feature>
<evidence type="ECO:0000313" key="2">
    <source>
        <dbReference type="EMBL" id="SHK17747.1"/>
    </source>
</evidence>
<gene>
    <name evidence="2" type="ORF">SAMN02745123_00955</name>
</gene>
<name>A0A1M6QCD8_9FIRM</name>
<evidence type="ECO:0000313" key="3">
    <source>
        <dbReference type="Proteomes" id="UP000183997"/>
    </source>
</evidence>
<protein>
    <submittedName>
        <fullName evidence="2">Cxxc_20_cxxc protein</fullName>
    </submittedName>
</protein>
<keyword evidence="1" id="KW-0812">Transmembrane</keyword>